<evidence type="ECO:0000313" key="6">
    <source>
        <dbReference type="EMBL" id="QIM56776.1"/>
    </source>
</evidence>
<reference evidence="6" key="1">
    <citation type="submission" date="2019-08" db="EMBL/GenBank/DDBJ databases">
        <authorList>
            <person name="Kwong A."/>
            <person name="Shin V.Y."/>
            <person name="Law F.B.F."/>
            <person name="Au T."/>
            <person name="Ho C.Y.S."/>
            <person name="Chan C.T.L."/>
            <person name="Ma E.S.K."/>
        </authorList>
    </citation>
    <scope>NUCLEOTIDE SEQUENCE</scope>
</reference>
<dbReference type="PeptideAtlas" id="A0A6G8IU23"/>
<proteinExistence type="evidence at transcript level"/>
<evidence type="ECO:0000256" key="2">
    <source>
        <dbReference type="ARBA" id="ARBA00022763"/>
    </source>
</evidence>
<keyword evidence="3" id="KW-0234">DNA repair</keyword>
<dbReference type="PIRSF" id="PIRSF002397">
    <property type="entry name" value="BRCA2"/>
    <property type="match status" value="1"/>
</dbReference>
<evidence type="ECO:0000256" key="3">
    <source>
        <dbReference type="ARBA" id="ARBA00023204"/>
    </source>
</evidence>
<evidence type="ECO:0000256" key="1">
    <source>
        <dbReference type="ARBA" id="ARBA00022737"/>
    </source>
</evidence>
<dbReference type="Pfam" id="PF00634">
    <property type="entry name" value="BRCA2"/>
    <property type="match status" value="1"/>
</dbReference>
<dbReference type="GO" id="GO:0000724">
    <property type="term" value="P:double-strand break repair via homologous recombination"/>
    <property type="evidence" value="ECO:0007669"/>
    <property type="project" value="InterPro"/>
</dbReference>
<name>A0A6G8IU23_HUMAN</name>
<feature type="repeat" description="BRCA2" evidence="4">
    <location>
        <begin position="1002"/>
        <end position="1036"/>
    </location>
</feature>
<evidence type="ECO:0000256" key="4">
    <source>
        <dbReference type="PROSITE-ProRule" id="PRU00032"/>
    </source>
</evidence>
<dbReference type="AlphaFoldDB" id="A0A6G8IU23"/>
<dbReference type="PANTHER" id="PTHR11289:SF0">
    <property type="entry name" value="BREAST CANCER TYPE 2 SUSCEPTIBILITY PROTEIN"/>
    <property type="match status" value="1"/>
</dbReference>
<organism evidence="6">
    <name type="scientific">Homo sapiens</name>
    <name type="common">Human</name>
    <dbReference type="NCBI Taxonomy" id="9606"/>
    <lineage>
        <taxon>Eukaryota</taxon>
        <taxon>Metazoa</taxon>
        <taxon>Chordata</taxon>
        <taxon>Craniata</taxon>
        <taxon>Vertebrata</taxon>
        <taxon>Euteleostomi</taxon>
        <taxon>Mammalia</taxon>
        <taxon>Eutheria</taxon>
        <taxon>Euarchontoglires</taxon>
        <taxon>Primates</taxon>
        <taxon>Haplorrhini</taxon>
        <taxon>Catarrhini</taxon>
        <taxon>Hominidae</taxon>
        <taxon>Homo</taxon>
    </lineage>
</organism>
<sequence>MPIGSKERPTFFEIFKTRCNKADLGPISLNWFEELSSEAPPYNSEPAEESEHKNNNYEPNLFKTPQRKPSYNQLASTPIIFKEQGLTLPLYQSPVKELDKFKLDLGRNVPNSRHKSLRTVKTKMDQADDVSCPLLNSCLSESPVVLQCTHVTPQRDKSVVCGSLFHTPKFVKGRQTPKHISESLGAEVDPDMSWSSSLATPPTLSSTVLIVRNEEASETVFPHDTTANVKSYFSNHDESLKKNDRFIASVTDSENTNQREAASHGFGKTSGNSFKVNSCKDHIGKSMPNVLEDEVYETVVDTSEEDSFSLCFSKCRTKNLQKVRTSKTRKKIFHEANADECEKSKNQVKEKYSFVSEVEPNDTDPLDSNVANQKPFESGSDKISKEVVPSLACEWSQLTLSGLNGAQMEKIPLLHISSCDQNISEKDLLDTENKRKKDFLTSENSLPRISSLPKSEKPLNEETVVNKRDEEQHLESHTDCILAVKQAISGTSPVASSFQGIKKSIFRIRESPKETFNASFSGHMTDPNFKKETEASESGLEIHTVCSQKEDSLCPNLIDNGSWPATTTQNSVALKNAGLISTLKKKTNKFIYAIHDETSYKGKKIPKDQKSELINCSAQFEANAFEAPLTFANADSGLLHSSVKRSCSQNDSEEPTLSLTSSFGTILRKCSRNETCSNNTVISQDLDYKEAKCNKEKLQLFITPEADSLSCLQEGQCENDPKSKKVSDIKEEVLAAACHPVQHSKVEYSDTDFQSQKSLLYDHENASTLILTPTSKDVLSNLVMISRGKESYKMSDKLKGNNYESDVELTKNIPMEKNQDVCALNENYKNVELLPPEKYMRVASPSRKVQFNQNTNLRVIQKNQEETTSISKITVNPDSEELFSDNENNFVFQVANERNNLALGNTKELHETDLTCVNEPIFKNSTMVLYGDTGDKQATQVSIKKDLVYVLAEENKNSVKQHIKMTLGQDLKSDISLNIDKIPEKNNDYMNKWAGLLGPISNHSFGGSFRTASNKEIKLSEHNIKKSKMFFKDIEEQYPTSLACVEIVNTLALDNQKKLSKPQSINTVSAHLQSSVVVSDCKNSHITPSDVIFQAGF</sequence>
<evidence type="ECO:0000256" key="5">
    <source>
        <dbReference type="SAM" id="MobiDB-lite"/>
    </source>
</evidence>
<feature type="region of interest" description="Disordered" evidence="5">
    <location>
        <begin position="37"/>
        <end position="68"/>
    </location>
</feature>
<dbReference type="InterPro" id="IPR002093">
    <property type="entry name" value="BRCA2_repeat"/>
</dbReference>
<protein>
    <submittedName>
        <fullName evidence="6">Truncated BRCA2 DNA repair-associated protein</fullName>
    </submittedName>
</protein>
<dbReference type="PROSITE" id="PS50138">
    <property type="entry name" value="BRCA2_REPEAT"/>
    <property type="match status" value="1"/>
</dbReference>
<feature type="region of interest" description="Disordered" evidence="5">
    <location>
        <begin position="358"/>
        <end position="381"/>
    </location>
</feature>
<dbReference type="EMBL" id="MN264277">
    <property type="protein sequence ID" value="QIM56776.1"/>
    <property type="molecule type" value="mRNA"/>
</dbReference>
<keyword evidence="1" id="KW-0677">Repeat</keyword>
<dbReference type="OrthoDB" id="21095at2759"/>
<dbReference type="PANTHER" id="PTHR11289">
    <property type="entry name" value="BREAST CANCER TYPE 2 SUSCEPTIBILITY PROTEIN BRCA2"/>
    <property type="match status" value="1"/>
</dbReference>
<keyword evidence="2" id="KW-0227">DNA damage</keyword>
<dbReference type="SMR" id="A0A6G8IU23"/>
<gene>
    <name evidence="6" type="primary">BRCA2</name>
</gene>
<dbReference type="InterPro" id="IPR015525">
    <property type="entry name" value="BRCA2"/>
</dbReference>
<accession>A0A6G8IU23</accession>